<sequence length="158" mass="17113">MEGKKKLTAFHEAGHAVVALLVGRPVQKVSIIPSQNRLGSCHMSKGRSKKAQDALESEMLILLAGMAAEGRVAGRYNVAGAQQDLMMVQKLASQRAGNQRQMEKLVHRTLDKVNHMLRDQATWSAVKSIANALLDSESISGREAKHLLTMAQNSSGGK</sequence>
<dbReference type="Pfam" id="PF01434">
    <property type="entry name" value="Peptidase_M41"/>
    <property type="match status" value="1"/>
</dbReference>
<dbReference type="PANTHER" id="PTHR23076:SF110">
    <property type="entry name" value="INACTIVE ATP-DEPENDENT ZINC METALLOPROTEASE FTSHI 3, CHLOROPLASTIC-RELATED"/>
    <property type="match status" value="1"/>
</dbReference>
<dbReference type="RefSeq" id="WP_200311394.1">
    <property type="nucleotide sequence ID" value="NZ_JAENIM010000039.1"/>
</dbReference>
<dbReference type="Gene3D" id="1.20.58.760">
    <property type="entry name" value="Peptidase M41"/>
    <property type="match status" value="1"/>
</dbReference>
<dbReference type="SUPFAM" id="SSF140990">
    <property type="entry name" value="FtsH protease domain-like"/>
    <property type="match status" value="1"/>
</dbReference>
<reference evidence="2" key="1">
    <citation type="submission" date="2021-01" db="EMBL/GenBank/DDBJ databases">
        <title>Modified the classification status of verrucomicrobia.</title>
        <authorList>
            <person name="Feng X."/>
        </authorList>
    </citation>
    <scope>NUCLEOTIDE SEQUENCE</scope>
    <source>
        <strain evidence="2">_KCTC 22039</strain>
    </source>
</reference>
<comment type="caution">
    <text evidence="2">The sequence shown here is derived from an EMBL/GenBank/DDBJ whole genome shotgun (WGS) entry which is preliminary data.</text>
</comment>
<organism evidence="2 3">
    <name type="scientific">Persicirhabdus sediminis</name>
    <dbReference type="NCBI Taxonomy" id="454144"/>
    <lineage>
        <taxon>Bacteria</taxon>
        <taxon>Pseudomonadati</taxon>
        <taxon>Verrucomicrobiota</taxon>
        <taxon>Verrucomicrobiia</taxon>
        <taxon>Verrucomicrobiales</taxon>
        <taxon>Verrucomicrobiaceae</taxon>
        <taxon>Persicirhabdus</taxon>
    </lineage>
</organism>
<evidence type="ECO:0000259" key="1">
    <source>
        <dbReference type="Pfam" id="PF01434"/>
    </source>
</evidence>
<dbReference type="InterPro" id="IPR037219">
    <property type="entry name" value="Peptidase_M41-like"/>
</dbReference>
<evidence type="ECO:0000313" key="2">
    <source>
        <dbReference type="EMBL" id="MBK1791387.1"/>
    </source>
</evidence>
<feature type="domain" description="Peptidase M41" evidence="1">
    <location>
        <begin position="3"/>
        <end position="94"/>
    </location>
</feature>
<dbReference type="GO" id="GO:0005524">
    <property type="term" value="F:ATP binding"/>
    <property type="evidence" value="ECO:0007669"/>
    <property type="project" value="InterPro"/>
</dbReference>
<dbReference type="AlphaFoldDB" id="A0A8J7MDG5"/>
<protein>
    <submittedName>
        <fullName evidence="2">M50 family metallopeptidase</fullName>
    </submittedName>
</protein>
<dbReference type="EMBL" id="JAENIM010000039">
    <property type="protein sequence ID" value="MBK1791387.1"/>
    <property type="molecule type" value="Genomic_DNA"/>
</dbReference>
<accession>A0A8J7MDG5</accession>
<dbReference type="PANTHER" id="PTHR23076">
    <property type="entry name" value="METALLOPROTEASE M41 FTSH"/>
    <property type="match status" value="1"/>
</dbReference>
<dbReference type="Proteomes" id="UP000624703">
    <property type="component" value="Unassembled WGS sequence"/>
</dbReference>
<evidence type="ECO:0000313" key="3">
    <source>
        <dbReference type="Proteomes" id="UP000624703"/>
    </source>
</evidence>
<dbReference type="GO" id="GO:0004176">
    <property type="term" value="F:ATP-dependent peptidase activity"/>
    <property type="evidence" value="ECO:0007669"/>
    <property type="project" value="InterPro"/>
</dbReference>
<keyword evidence="3" id="KW-1185">Reference proteome</keyword>
<gene>
    <name evidence="2" type="ORF">JIN82_09515</name>
</gene>
<dbReference type="InterPro" id="IPR000642">
    <property type="entry name" value="Peptidase_M41"/>
</dbReference>
<proteinExistence type="predicted"/>
<dbReference type="GO" id="GO:0006508">
    <property type="term" value="P:proteolysis"/>
    <property type="evidence" value="ECO:0007669"/>
    <property type="project" value="InterPro"/>
</dbReference>
<dbReference type="GO" id="GO:0004222">
    <property type="term" value="F:metalloendopeptidase activity"/>
    <property type="evidence" value="ECO:0007669"/>
    <property type="project" value="InterPro"/>
</dbReference>
<name>A0A8J7MDG5_9BACT</name>